<dbReference type="Gene3D" id="3.40.50.150">
    <property type="entry name" value="Vaccinia Virus protein VP39"/>
    <property type="match status" value="1"/>
</dbReference>
<dbReference type="RefSeq" id="WP_046995035.1">
    <property type="nucleotide sequence ID" value="NZ_JAIT01000054.1"/>
</dbReference>
<dbReference type="CDD" id="cd02440">
    <property type="entry name" value="AdoMet_MTases"/>
    <property type="match status" value="1"/>
</dbReference>
<sequence>MKNMTDEKNKQIWSSEIRKNVMLYPNERVVAFLARNYKDIENNKNGKKALDIGFGSGRHLKLFLDYGFETYGIDYSEDAVNTANKLLDGKANVSTTNLDYIEYKDFFDVVLMYGVAFLRDEKSMLEDLKRVNKFLKKDGKLLINFRTKDDYLYQKGKNIVGNTYILENVGVYDGLTYTFLSSEEAISLVKEAGFEVELIERDDYWKNNLKEQNTWWIITAKKL</sequence>
<gene>
    <name evidence="1" type="ORF">AF77_07545</name>
</gene>
<dbReference type="Pfam" id="PF13489">
    <property type="entry name" value="Methyltransf_23"/>
    <property type="match status" value="1"/>
</dbReference>
<dbReference type="Proteomes" id="UP000035462">
    <property type="component" value="Unassembled WGS sequence"/>
</dbReference>
<name>A0A837JBQ6_9BACT</name>
<dbReference type="InterPro" id="IPR029063">
    <property type="entry name" value="SAM-dependent_MTases_sf"/>
</dbReference>
<dbReference type="SUPFAM" id="SSF53335">
    <property type="entry name" value="S-adenosyl-L-methionine-dependent methyltransferases"/>
    <property type="match status" value="1"/>
</dbReference>
<evidence type="ECO:0000313" key="1">
    <source>
        <dbReference type="EMBL" id="KLE04303.1"/>
    </source>
</evidence>
<comment type="caution">
    <text evidence="1">The sequence shown here is derived from an EMBL/GenBank/DDBJ whole genome shotgun (WGS) entry which is preliminary data.</text>
</comment>
<organism evidence="1 2">
    <name type="scientific">Aliarcobacter butzleri L352</name>
    <dbReference type="NCBI Taxonomy" id="1447260"/>
    <lineage>
        <taxon>Bacteria</taxon>
        <taxon>Pseudomonadati</taxon>
        <taxon>Campylobacterota</taxon>
        <taxon>Epsilonproteobacteria</taxon>
        <taxon>Campylobacterales</taxon>
        <taxon>Arcobacteraceae</taxon>
        <taxon>Aliarcobacter</taxon>
    </lineage>
</organism>
<reference evidence="1 2" key="1">
    <citation type="submission" date="2014-01" db="EMBL/GenBank/DDBJ databases">
        <title>Development of a Comparative Genomic Fingerprinting Assay for High Resolution Genotyping of Arcobacter butzleri.</title>
        <authorList>
            <person name="Webb A.L."/>
            <person name="Inglis G.D."/>
            <person name="Kruczkiewicz P."/>
            <person name="Selinger L.B."/>
            <person name="Taboada E.N."/>
        </authorList>
    </citation>
    <scope>NUCLEOTIDE SEQUENCE [LARGE SCALE GENOMIC DNA]</scope>
    <source>
        <strain evidence="1 2">L352</strain>
    </source>
</reference>
<accession>A0A837JBQ6</accession>
<dbReference type="EMBL" id="JAIT01000054">
    <property type="protein sequence ID" value="KLE04303.1"/>
    <property type="molecule type" value="Genomic_DNA"/>
</dbReference>
<dbReference type="PANTHER" id="PTHR43861">
    <property type="entry name" value="TRANS-ACONITATE 2-METHYLTRANSFERASE-RELATED"/>
    <property type="match status" value="1"/>
</dbReference>
<proteinExistence type="predicted"/>
<dbReference type="AlphaFoldDB" id="A0A837JBQ6"/>
<protein>
    <recommendedName>
        <fullName evidence="3">Methyltransferase</fullName>
    </recommendedName>
</protein>
<evidence type="ECO:0000313" key="2">
    <source>
        <dbReference type="Proteomes" id="UP000035462"/>
    </source>
</evidence>
<evidence type="ECO:0008006" key="3">
    <source>
        <dbReference type="Google" id="ProtNLM"/>
    </source>
</evidence>